<dbReference type="Proteomes" id="UP000679126">
    <property type="component" value="Unassembled WGS sequence"/>
</dbReference>
<evidence type="ECO:0000256" key="2">
    <source>
        <dbReference type="ARBA" id="ARBA00022692"/>
    </source>
</evidence>
<dbReference type="EMBL" id="JAGHKP010000004">
    <property type="protein sequence ID" value="MBO9154838.1"/>
    <property type="molecule type" value="Genomic_DNA"/>
</dbReference>
<evidence type="ECO:0000256" key="4">
    <source>
        <dbReference type="ARBA" id="ARBA00023136"/>
    </source>
</evidence>
<feature type="transmembrane region" description="Helical" evidence="5">
    <location>
        <begin position="89"/>
        <end position="109"/>
    </location>
</feature>
<feature type="domain" description="Methylamine utilisation protein MauE" evidence="6">
    <location>
        <begin position="20"/>
        <end position="146"/>
    </location>
</feature>
<evidence type="ECO:0000259" key="6">
    <source>
        <dbReference type="Pfam" id="PF07291"/>
    </source>
</evidence>
<protein>
    <recommendedName>
        <fullName evidence="6">Methylamine utilisation protein MauE domain-containing protein</fullName>
    </recommendedName>
</protein>
<comment type="caution">
    <text evidence="7">The sequence shown here is derived from an EMBL/GenBank/DDBJ whole genome shotgun (WGS) entry which is preliminary data.</text>
</comment>
<proteinExistence type="predicted"/>
<dbReference type="RefSeq" id="WP_209147952.1">
    <property type="nucleotide sequence ID" value="NZ_JAGHKP010000004.1"/>
</dbReference>
<dbReference type="Pfam" id="PF07291">
    <property type="entry name" value="MauE"/>
    <property type="match status" value="1"/>
</dbReference>
<feature type="transmembrane region" description="Helical" evidence="5">
    <location>
        <begin position="62"/>
        <end position="82"/>
    </location>
</feature>
<keyword evidence="2 5" id="KW-0812">Transmembrane</keyword>
<reference evidence="8" key="1">
    <citation type="submission" date="2021-03" db="EMBL/GenBank/DDBJ databases">
        <title>Assistant Professor.</title>
        <authorList>
            <person name="Huq M.A."/>
        </authorList>
    </citation>
    <scope>NUCLEOTIDE SEQUENCE [LARGE SCALE GENOMIC DNA]</scope>
    <source>
        <strain evidence="8">MAH-28</strain>
    </source>
</reference>
<name>A0ABS3YKM2_9BACT</name>
<keyword evidence="3 5" id="KW-1133">Transmembrane helix</keyword>
<evidence type="ECO:0000256" key="3">
    <source>
        <dbReference type="ARBA" id="ARBA00022989"/>
    </source>
</evidence>
<feature type="transmembrane region" description="Helical" evidence="5">
    <location>
        <begin position="129"/>
        <end position="147"/>
    </location>
</feature>
<evidence type="ECO:0000313" key="7">
    <source>
        <dbReference type="EMBL" id="MBO9154838.1"/>
    </source>
</evidence>
<organism evidence="7 8">
    <name type="scientific">Chitinophaga chungangae</name>
    <dbReference type="NCBI Taxonomy" id="2821488"/>
    <lineage>
        <taxon>Bacteria</taxon>
        <taxon>Pseudomonadati</taxon>
        <taxon>Bacteroidota</taxon>
        <taxon>Chitinophagia</taxon>
        <taxon>Chitinophagales</taxon>
        <taxon>Chitinophagaceae</taxon>
        <taxon>Chitinophaga</taxon>
    </lineage>
</organism>
<evidence type="ECO:0000256" key="1">
    <source>
        <dbReference type="ARBA" id="ARBA00004141"/>
    </source>
</evidence>
<accession>A0ABS3YKM2</accession>
<keyword evidence="8" id="KW-1185">Reference proteome</keyword>
<dbReference type="InterPro" id="IPR009908">
    <property type="entry name" value="Methylamine_util_MauE"/>
</dbReference>
<evidence type="ECO:0000313" key="8">
    <source>
        <dbReference type="Proteomes" id="UP000679126"/>
    </source>
</evidence>
<comment type="subcellular location">
    <subcellularLocation>
        <location evidence="1">Membrane</location>
        <topology evidence="1">Multi-pass membrane protein</topology>
    </subcellularLocation>
</comment>
<sequence>MREKAIPIHTLPQRPMKLRKWTVEAIVAILLIVWLHTSVSKLMDFGGLQIQMRQSPVFYKNANLAAIVGPSLEILLSILLIIKRTRVVGLFGSFLLMVFFTWYVAYLMVTMPHLPCSCGGIVGWLNWSQHLALNIFLTIISLIGFFLQRKYLKMGKP</sequence>
<feature type="transmembrane region" description="Helical" evidence="5">
    <location>
        <begin position="21"/>
        <end position="42"/>
    </location>
</feature>
<evidence type="ECO:0000256" key="5">
    <source>
        <dbReference type="SAM" id="Phobius"/>
    </source>
</evidence>
<keyword evidence="4 5" id="KW-0472">Membrane</keyword>
<gene>
    <name evidence="7" type="ORF">J7I43_21600</name>
</gene>